<feature type="domain" description="ABC transmembrane type-1" evidence="16">
    <location>
        <begin position="556"/>
        <end position="836"/>
    </location>
</feature>
<dbReference type="Gene3D" id="1.20.1560.10">
    <property type="entry name" value="ABC transporter type 1, transmembrane domain"/>
    <property type="match status" value="2"/>
</dbReference>
<dbReference type="PROSITE" id="PS00211">
    <property type="entry name" value="ABC_TRANSPORTER_1"/>
    <property type="match status" value="1"/>
</dbReference>
<keyword evidence="10" id="KW-0560">Oxidoreductase</keyword>
<evidence type="ECO:0000313" key="18">
    <source>
        <dbReference type="Proteomes" id="UP000247647"/>
    </source>
</evidence>
<dbReference type="Pfam" id="PF00107">
    <property type="entry name" value="ADH_zinc_N"/>
    <property type="match status" value="1"/>
</dbReference>
<feature type="transmembrane region" description="Helical" evidence="14">
    <location>
        <begin position="1387"/>
        <end position="1407"/>
    </location>
</feature>
<dbReference type="GO" id="GO:0140359">
    <property type="term" value="F:ABC-type transporter activity"/>
    <property type="evidence" value="ECO:0007669"/>
    <property type="project" value="InterPro"/>
</dbReference>
<feature type="transmembrane region" description="Helical" evidence="14">
    <location>
        <begin position="1200"/>
        <end position="1226"/>
    </location>
</feature>
<dbReference type="InterPro" id="IPR036640">
    <property type="entry name" value="ABC1_TM_sf"/>
</dbReference>
<dbReference type="SUPFAM" id="SSF50129">
    <property type="entry name" value="GroES-like"/>
    <property type="match status" value="1"/>
</dbReference>
<dbReference type="PROSITE" id="PS50893">
    <property type="entry name" value="ABC_TRANSPORTER_2"/>
    <property type="match status" value="2"/>
</dbReference>
<dbReference type="InterPro" id="IPR044746">
    <property type="entry name" value="ABCC_6TM_D1"/>
</dbReference>
<dbReference type="InterPro" id="IPR013154">
    <property type="entry name" value="ADH-like_N"/>
</dbReference>
<comment type="similarity">
    <text evidence="3">Belongs to the ABC transporter superfamily. ABCC family. Conjugate transporter (TC 3.A.1.208) subfamily.</text>
</comment>
<dbReference type="InterPro" id="IPR047122">
    <property type="entry name" value="Trans-enoyl_RdTase-like"/>
</dbReference>
<dbReference type="SMART" id="SM00829">
    <property type="entry name" value="PKS_ER"/>
    <property type="match status" value="1"/>
</dbReference>
<protein>
    <recommendedName>
        <fullName evidence="19">ATP-binding cassette transporter</fullName>
    </recommendedName>
</protein>
<evidence type="ECO:0000256" key="2">
    <source>
        <dbReference type="ARBA" id="ARBA00008072"/>
    </source>
</evidence>
<keyword evidence="7" id="KW-0547">Nucleotide-binding</keyword>
<dbReference type="Pfam" id="PF00005">
    <property type="entry name" value="ABC_tran"/>
    <property type="match status" value="2"/>
</dbReference>
<dbReference type="GO" id="GO:0005524">
    <property type="term" value="F:ATP binding"/>
    <property type="evidence" value="ECO:0007669"/>
    <property type="project" value="UniProtKB-KW"/>
</dbReference>
<dbReference type="Gene3D" id="3.40.50.720">
    <property type="entry name" value="NAD(P)-binding Rossmann-like Domain"/>
    <property type="match status" value="1"/>
</dbReference>
<keyword evidence="11 14" id="KW-0472">Membrane</keyword>
<dbReference type="GO" id="GO:0016887">
    <property type="term" value="F:ATP hydrolysis activity"/>
    <property type="evidence" value="ECO:0007669"/>
    <property type="project" value="InterPro"/>
</dbReference>
<dbReference type="GeneID" id="37129399"/>
<dbReference type="OrthoDB" id="6500128at2759"/>
<name>A0A318Y6K2_ASPNB</name>
<dbReference type="CDD" id="cd08249">
    <property type="entry name" value="enoyl_reductase_like"/>
    <property type="match status" value="1"/>
</dbReference>
<evidence type="ECO:0008006" key="19">
    <source>
        <dbReference type="Google" id="ProtNLM"/>
    </source>
</evidence>
<dbReference type="InterPro" id="IPR044726">
    <property type="entry name" value="ABCC_6TM_D2"/>
</dbReference>
<dbReference type="InterPro" id="IPR017871">
    <property type="entry name" value="ABC_transporter-like_CS"/>
</dbReference>
<feature type="domain" description="ABC transmembrane type-1" evidence="16">
    <location>
        <begin position="1161"/>
        <end position="1405"/>
    </location>
</feature>
<dbReference type="InterPro" id="IPR003593">
    <property type="entry name" value="AAA+_ATPase"/>
</dbReference>
<comment type="similarity">
    <text evidence="2">Belongs to the zinc-containing alcohol dehydrogenase family.</text>
</comment>
<dbReference type="Pfam" id="PF08240">
    <property type="entry name" value="ADH_N"/>
    <property type="match status" value="1"/>
</dbReference>
<keyword evidence="5" id="KW-1003">Cell membrane</keyword>
<dbReference type="CDD" id="cd03244">
    <property type="entry name" value="ABCC_MRP_domain2"/>
    <property type="match status" value="1"/>
</dbReference>
<dbReference type="SUPFAM" id="SSF90123">
    <property type="entry name" value="ABC transporter transmembrane region"/>
    <property type="match status" value="2"/>
</dbReference>
<comment type="subcellular location">
    <subcellularLocation>
        <location evidence="1">Cell membrane</location>
        <topology evidence="1">Multi-pass membrane protein</topology>
    </subcellularLocation>
</comment>
<evidence type="ECO:0000256" key="11">
    <source>
        <dbReference type="ARBA" id="ARBA00023136"/>
    </source>
</evidence>
<feature type="domain" description="ABC transporter" evidence="15">
    <location>
        <begin position="909"/>
        <end position="1113"/>
    </location>
</feature>
<keyword evidence="18" id="KW-1185">Reference proteome</keyword>
<gene>
    <name evidence="17" type="ORF">BO87DRAFT_419400</name>
</gene>
<evidence type="ECO:0000259" key="15">
    <source>
        <dbReference type="PROSITE" id="PS50893"/>
    </source>
</evidence>
<dbReference type="EMBL" id="KZ821487">
    <property type="protein sequence ID" value="PYH29841.1"/>
    <property type="molecule type" value="Genomic_DNA"/>
</dbReference>
<keyword evidence="9 14" id="KW-1133">Transmembrane helix</keyword>
<dbReference type="GO" id="GO:0016651">
    <property type="term" value="F:oxidoreductase activity, acting on NAD(P)H"/>
    <property type="evidence" value="ECO:0007669"/>
    <property type="project" value="InterPro"/>
</dbReference>
<evidence type="ECO:0000256" key="5">
    <source>
        <dbReference type="ARBA" id="ARBA00022475"/>
    </source>
</evidence>
<evidence type="ECO:0000256" key="3">
    <source>
        <dbReference type="ARBA" id="ARBA00009726"/>
    </source>
</evidence>
<evidence type="ECO:0000256" key="9">
    <source>
        <dbReference type="ARBA" id="ARBA00022989"/>
    </source>
</evidence>
<dbReference type="FunFam" id="1.20.1560.10:FF:000055">
    <property type="entry name" value="ABC multidrug transporter (Eurofung)"/>
    <property type="match status" value="1"/>
</dbReference>
<dbReference type="PANTHER" id="PTHR24223:SF399">
    <property type="entry name" value="ABC TRANSPORTER ATNG"/>
    <property type="match status" value="1"/>
</dbReference>
<dbReference type="InterPro" id="IPR020843">
    <property type="entry name" value="ER"/>
</dbReference>
<dbReference type="SUPFAM" id="SSF51735">
    <property type="entry name" value="NAD(P)-binding Rossmann-fold domains"/>
    <property type="match status" value="1"/>
</dbReference>
<dbReference type="Proteomes" id="UP000247647">
    <property type="component" value="Unassembled WGS sequence"/>
</dbReference>
<reference evidence="17" key="1">
    <citation type="submission" date="2016-12" db="EMBL/GenBank/DDBJ databases">
        <title>The genomes of Aspergillus section Nigri reveals drivers in fungal speciation.</title>
        <authorList>
            <consortium name="DOE Joint Genome Institute"/>
            <person name="Vesth T.C."/>
            <person name="Nybo J."/>
            <person name="Theobald S."/>
            <person name="Brandl J."/>
            <person name="Frisvad J.C."/>
            <person name="Nielsen K.F."/>
            <person name="Lyhne E.K."/>
            <person name="Kogle M.E."/>
            <person name="Kuo A."/>
            <person name="Riley R."/>
            <person name="Clum A."/>
            <person name="Nolan M."/>
            <person name="Lipzen A."/>
            <person name="Salamov A."/>
            <person name="Henrissat B."/>
            <person name="Wiebenga A."/>
            <person name="De Vries R.P."/>
            <person name="Grigoriev I.V."/>
            <person name="Mortensen U.H."/>
            <person name="Andersen M.R."/>
            <person name="Baker S.E."/>
        </authorList>
    </citation>
    <scope>NUCLEOTIDE SEQUENCE [LARGE SCALE GENOMIC DNA]</scope>
    <source>
        <strain evidence="17">CBS 115656</strain>
    </source>
</reference>
<keyword evidence="12" id="KW-0325">Glycoprotein</keyword>
<dbReference type="PROSITE" id="PS50929">
    <property type="entry name" value="ABC_TM1F"/>
    <property type="match status" value="2"/>
</dbReference>
<evidence type="ECO:0000313" key="17">
    <source>
        <dbReference type="EMBL" id="PYH29841.1"/>
    </source>
</evidence>
<dbReference type="InterPro" id="IPR027417">
    <property type="entry name" value="P-loop_NTPase"/>
</dbReference>
<dbReference type="GO" id="GO:0005886">
    <property type="term" value="C:plasma membrane"/>
    <property type="evidence" value="ECO:0007669"/>
    <property type="project" value="UniProtKB-SubCell"/>
</dbReference>
<dbReference type="Pfam" id="PF00664">
    <property type="entry name" value="ABC_membrane"/>
    <property type="match status" value="2"/>
</dbReference>
<evidence type="ECO:0000256" key="8">
    <source>
        <dbReference type="ARBA" id="ARBA00022840"/>
    </source>
</evidence>
<feature type="transmembrane region" description="Helical" evidence="14">
    <location>
        <begin position="489"/>
        <end position="507"/>
    </location>
</feature>
<evidence type="ECO:0000256" key="6">
    <source>
        <dbReference type="ARBA" id="ARBA00022692"/>
    </source>
</evidence>
<feature type="domain" description="ABC transporter" evidence="15">
    <location>
        <begin position="1459"/>
        <end position="1692"/>
    </location>
</feature>
<evidence type="ECO:0000256" key="14">
    <source>
        <dbReference type="SAM" id="Phobius"/>
    </source>
</evidence>
<dbReference type="InterPro" id="IPR003439">
    <property type="entry name" value="ABC_transporter-like_ATP-bd"/>
</dbReference>
<evidence type="ECO:0000256" key="4">
    <source>
        <dbReference type="ARBA" id="ARBA00022448"/>
    </source>
</evidence>
<keyword evidence="6 14" id="KW-0812">Transmembrane</keyword>
<dbReference type="InterPro" id="IPR013149">
    <property type="entry name" value="ADH-like_C"/>
</dbReference>
<dbReference type="InterPro" id="IPR011032">
    <property type="entry name" value="GroES-like_sf"/>
</dbReference>
<evidence type="ECO:0000256" key="1">
    <source>
        <dbReference type="ARBA" id="ARBA00004651"/>
    </source>
</evidence>
<dbReference type="SUPFAM" id="SSF52540">
    <property type="entry name" value="P-loop containing nucleoside triphosphate hydrolases"/>
    <property type="match status" value="2"/>
</dbReference>
<evidence type="ECO:0000256" key="10">
    <source>
        <dbReference type="ARBA" id="ARBA00023002"/>
    </source>
</evidence>
<dbReference type="Gene3D" id="3.90.180.10">
    <property type="entry name" value="Medium-chain alcohol dehydrogenases, catalytic domain"/>
    <property type="match status" value="1"/>
</dbReference>
<dbReference type="InterPro" id="IPR011527">
    <property type="entry name" value="ABC1_TM_dom"/>
</dbReference>
<keyword evidence="8" id="KW-0067">ATP-binding</keyword>
<dbReference type="Gene3D" id="3.40.50.300">
    <property type="entry name" value="P-loop containing nucleotide triphosphate hydrolases"/>
    <property type="match status" value="2"/>
</dbReference>
<dbReference type="CDD" id="cd18579">
    <property type="entry name" value="ABC_6TM_ABCC_D1"/>
    <property type="match status" value="1"/>
</dbReference>
<dbReference type="RefSeq" id="XP_025475319.1">
    <property type="nucleotide sequence ID" value="XM_025626943.1"/>
</dbReference>
<dbReference type="FunFam" id="3.40.50.300:FF:002145">
    <property type="entry name" value="ABC transporter (MsbA subfamily)"/>
    <property type="match status" value="1"/>
</dbReference>
<evidence type="ECO:0000256" key="12">
    <source>
        <dbReference type="ARBA" id="ARBA00023180"/>
    </source>
</evidence>
<proteinExistence type="inferred from homology"/>
<dbReference type="InterPro" id="IPR050173">
    <property type="entry name" value="ABC_transporter_C-like"/>
</dbReference>
<feature type="transmembrane region" description="Helical" evidence="14">
    <location>
        <begin position="456"/>
        <end position="477"/>
    </location>
</feature>
<feature type="region of interest" description="Disordered" evidence="13">
    <location>
        <begin position="1096"/>
        <end position="1119"/>
    </location>
</feature>
<dbReference type="SMART" id="SM00382">
    <property type="entry name" value="AAA"/>
    <property type="match status" value="2"/>
</dbReference>
<organism evidence="17 18">
    <name type="scientific">Aspergillus neoniger (strain CBS 115656)</name>
    <dbReference type="NCBI Taxonomy" id="1448310"/>
    <lineage>
        <taxon>Eukaryota</taxon>
        <taxon>Fungi</taxon>
        <taxon>Dikarya</taxon>
        <taxon>Ascomycota</taxon>
        <taxon>Pezizomycotina</taxon>
        <taxon>Eurotiomycetes</taxon>
        <taxon>Eurotiomycetidae</taxon>
        <taxon>Eurotiales</taxon>
        <taxon>Aspergillaceae</taxon>
        <taxon>Aspergillus</taxon>
        <taxon>Aspergillus subgen. Circumdati</taxon>
    </lineage>
</organism>
<accession>A0A318Y6K2</accession>
<evidence type="ECO:0000256" key="13">
    <source>
        <dbReference type="SAM" id="MobiDB-lite"/>
    </source>
</evidence>
<dbReference type="PANTHER" id="PTHR24223">
    <property type="entry name" value="ATP-BINDING CASSETTE SUB-FAMILY C"/>
    <property type="match status" value="1"/>
</dbReference>
<evidence type="ECO:0000256" key="7">
    <source>
        <dbReference type="ARBA" id="ARBA00022741"/>
    </source>
</evidence>
<dbReference type="FunFam" id="1.20.1560.10:FF:000066">
    <property type="entry name" value="ABC multidrug transporter (Eurofung)"/>
    <property type="match status" value="1"/>
</dbReference>
<feature type="transmembrane region" description="Helical" evidence="14">
    <location>
        <begin position="687"/>
        <end position="708"/>
    </location>
</feature>
<sequence>MVKAIAVTAPKTISVVSDWPKPTIRHDCILVKVVSVALNPTDWKTALRSSPIVTVGCDYAGIVEDVGPAATKPFRAGDRVFGVIRGCNPNLPYNGAFSEYVLAPGELQCAIPENLSFQEAATLGVGMGTIAQSLYQSLQLAPFDHPLAQPEPILVYGGATATGTLAIQFAKLSGYEVITTCSPETEELVKSRGADHVFDYKDPEAADKIRDVTQDRLKLVLDTISTDETAAFCGRAMSSQGGDYTAMIDSKVPRADVRSRWTLGYTVFGEELTFRGGRIPAKPEDRAFASEWLEKAAKLLADGKVVPHPVQLGAGGLQGVIEGLKLLREGKVRGYVLPYESSTRYRWSQYSLLSISAPPRQPQLSTIQSNRFGPRVLHCRGDFDFTLLFEECFFSIPPSALHLIVLPLRYKQLWKHRTAIVSQSRAYWAKLVSAQAFGALQFLLLGLWLLPHTPRTQTSLVAAVLTFITSVGLLFLSHLEHLYSVQPSSLLNLFLSWTIVFDATISVEELPYLDRALSANELHRKFSTQWSSMPKTYKNALAYCAVRTFRASVFYSFLSRLMRIGLDYTQPFLISRLTIYVGQKNPSKDDGYGLIGAFALVFILKGVMNCLYEHYIFRLITQIRGALVSVIYDKTLELKYDEYTDSAALTLMSNDIDNIASGIQNVHEVWASPIEVGIALYLLQRQVAWAATVPAVLSILVFCCTHFLSKSAPGRQKVWMQAVRERVAFASSYLDASLTIKMLGLQDHFSRMLQQLRIDELDRQSIFRHLMVKMNLLAGTTTNLSPVLTLSLFTGVALHTGRSPLTVAQTFSSLSIISLLSGPLSNLVYSGPKASAALECFQRIQAYLLASPRLDDRVISQGHHKFPKHGNWAEINAEGTVSIELQPPNPSDRGLLHGSVAAESDLLHIHQADFGWDRNLPATLLNIELKFPPSSLTIITGAVGSGKSTLLQAILGEVWIRNGSICDNICQPLPFDEQWYRTVLYSTALDQDIESFALKDHTAIGSNGMATSGGQRQRIAIARAIYARKQLALFDDVLSALDAKTSGQVFQRVFGTQGILRRHGVAAILATHDQKLLAFADNAVLLQNGVITEQGPPQLLQSQQPSDGSAATSHSTDERQVALPNQAAPGIVSSDADDMNRKTGDLSIYAYYLRAAGPWHVSIYFVSLIIGDFCSQFPRSEDLWVQWWGEENARTPFGRLALYISVYAVLAAVGAALWAWCMWLVFCRIVPTSSNRLHEYLVMKVNKAPLHWLTSTDSGITLNRFSQDMTLIDRSLPADFLKTSRNFTQCSMSAVFICVSTKYMAPLIPLSAIVVYSIQKFYLRTSRQLRHLDLESKSPLYTQFTETLNGLVTIRAFGWQDSFREEHQELLQRSQRPYYMLFVIQRWLILVLDLCVAGVSLISLITFSQQLSELINFWTSMETSIGAVTRIRSFQKVPSEDLPGEEAVPRADWPSAGHIAFQNVSVGYELDSPPILQQLTLTVPAGSKLGVCGRSGSGKSSLLLTILRMVEIQSGDISIDAVSLQSCPRDFIRNQVTVIPQEPVLFRGTIRDNITGFSPMYDENVINALQKVQLYEHVQNSGGLDAKIDQLPLSAGQRQLICLARAIVKKRKILLLDEVTSRVDNGTDSLMQEVIRTEFAGCAIIAIAHRNSTLLDYDQIAVIDGVPAGMGYGGRCSRASETPGADWERGAHPFQNYPISRV</sequence>
<dbReference type="CDD" id="cd18580">
    <property type="entry name" value="ABC_6TM_ABCC_D2"/>
    <property type="match status" value="1"/>
</dbReference>
<dbReference type="InterPro" id="IPR036291">
    <property type="entry name" value="NAD(P)-bd_dom_sf"/>
</dbReference>
<feature type="transmembrane region" description="Helical" evidence="14">
    <location>
        <begin position="385"/>
        <end position="406"/>
    </location>
</feature>
<keyword evidence="4" id="KW-0813">Transport</keyword>
<evidence type="ECO:0000259" key="16">
    <source>
        <dbReference type="PROSITE" id="PS50929"/>
    </source>
</evidence>
<feature type="transmembrane region" description="Helical" evidence="14">
    <location>
        <begin position="591"/>
        <end position="608"/>
    </location>
</feature>
<feature type="compositionally biased region" description="Low complexity" evidence="13">
    <location>
        <begin position="1096"/>
        <end position="1109"/>
    </location>
</feature>
<feature type="transmembrane region" description="Helical" evidence="14">
    <location>
        <begin position="427"/>
        <end position="450"/>
    </location>
</feature>